<evidence type="ECO:0000313" key="1">
    <source>
        <dbReference type="EMBL" id="WRP14559.1"/>
    </source>
</evidence>
<organism evidence="1 2">
    <name type="scientific">Geochorda subterranea</name>
    <dbReference type="NCBI Taxonomy" id="3109564"/>
    <lineage>
        <taxon>Bacteria</taxon>
        <taxon>Bacillati</taxon>
        <taxon>Bacillota</taxon>
        <taxon>Limnochordia</taxon>
        <taxon>Limnochordales</taxon>
        <taxon>Geochordaceae</taxon>
        <taxon>Geochorda</taxon>
    </lineage>
</organism>
<dbReference type="Pfam" id="PF13671">
    <property type="entry name" value="AAA_33"/>
    <property type="match status" value="1"/>
</dbReference>
<dbReference type="PANTHER" id="PTHR37816">
    <property type="entry name" value="YALI0E33011P"/>
    <property type="match status" value="1"/>
</dbReference>
<proteinExistence type="predicted"/>
<gene>
    <name evidence="1" type="ORF">VLY81_14270</name>
</gene>
<dbReference type="RefSeq" id="WP_324668907.1">
    <property type="nucleotide sequence ID" value="NZ_CP141614.1"/>
</dbReference>
<sequence length="212" mass="24350">MRRDAGRRAPAENGPDAMRMPGRRILVVGTSGSGKTTTARRLARALGYVHVELDALHWGPDWTPAPDAVFRHRVHEATSGRCWVVDGNFTRVRDIVWPVADTVVWLDYPLPVILGRLLRRTARRVFLRERLWSGNRESLWRLFTADSIILWALKTYRRRRREYAELLARPEYQHLRAIRLRSPTQAEAWLQAVAAVASDTRARDSPVTLEAP</sequence>
<dbReference type="Gene3D" id="3.40.50.300">
    <property type="entry name" value="P-loop containing nucleotide triphosphate hydrolases"/>
    <property type="match status" value="1"/>
</dbReference>
<dbReference type="EMBL" id="CP141614">
    <property type="protein sequence ID" value="WRP14559.1"/>
    <property type="molecule type" value="Genomic_DNA"/>
</dbReference>
<keyword evidence="2" id="KW-1185">Reference proteome</keyword>
<protein>
    <submittedName>
        <fullName evidence="1">AAA family ATPase</fullName>
    </submittedName>
</protein>
<name>A0ABZ1BNZ8_9FIRM</name>
<evidence type="ECO:0000313" key="2">
    <source>
        <dbReference type="Proteomes" id="UP001333102"/>
    </source>
</evidence>
<dbReference type="InterPro" id="IPR052922">
    <property type="entry name" value="Cytidylate_Kinase-2"/>
</dbReference>
<dbReference type="Proteomes" id="UP001333102">
    <property type="component" value="Chromosome"/>
</dbReference>
<dbReference type="PANTHER" id="PTHR37816:SF1">
    <property type="entry name" value="TOXIN"/>
    <property type="match status" value="1"/>
</dbReference>
<reference evidence="2" key="1">
    <citation type="submission" date="2023-12" db="EMBL/GenBank/DDBJ databases">
        <title>Novel isolates from deep terrestrial aquifers shed light on the physiology and ecology of the class Limnochordia.</title>
        <authorList>
            <person name="Karnachuk O.V."/>
            <person name="Lukina A.P."/>
            <person name="Avakyan M.R."/>
            <person name="Kadnikov V."/>
            <person name="Begmatov S."/>
            <person name="Beletsky A.V."/>
            <person name="Mardanov A.V."/>
            <person name="Ravin N.V."/>
        </authorList>
    </citation>
    <scope>NUCLEOTIDE SEQUENCE [LARGE SCALE GENOMIC DNA]</scope>
    <source>
        <strain evidence="2">LN</strain>
    </source>
</reference>
<dbReference type="SUPFAM" id="SSF52540">
    <property type="entry name" value="P-loop containing nucleoside triphosphate hydrolases"/>
    <property type="match status" value="1"/>
</dbReference>
<dbReference type="InterPro" id="IPR027417">
    <property type="entry name" value="P-loop_NTPase"/>
</dbReference>
<accession>A0ABZ1BNZ8</accession>